<dbReference type="AlphaFoldDB" id="A0A4R6T8T2"/>
<accession>A0A4R6T8T2</accession>
<keyword evidence="3 11" id="KW-0597">Phosphoprotein</keyword>
<comment type="subcellular location">
    <subcellularLocation>
        <location evidence="1">Cell membrane</location>
        <topology evidence="1">Multi-pass membrane protein</topology>
    </subcellularLocation>
</comment>
<dbReference type="SUPFAM" id="SSF47226">
    <property type="entry name" value="Histidine-containing phosphotransfer domain, HPT domain"/>
    <property type="match status" value="1"/>
</dbReference>
<dbReference type="GO" id="GO:0000160">
    <property type="term" value="P:phosphorelay signal transduction system"/>
    <property type="evidence" value="ECO:0007669"/>
    <property type="project" value="UniProtKB-KW"/>
</dbReference>
<evidence type="ECO:0000259" key="12">
    <source>
        <dbReference type="PROSITE" id="PS50110"/>
    </source>
</evidence>
<dbReference type="GO" id="GO:0005886">
    <property type="term" value="C:plasma membrane"/>
    <property type="evidence" value="ECO:0007669"/>
    <property type="project" value="UniProtKB-SubCell"/>
</dbReference>
<dbReference type="PROSITE" id="PS50894">
    <property type="entry name" value="HPT"/>
    <property type="match status" value="1"/>
</dbReference>
<keyword evidence="9" id="KW-0472">Membrane</keyword>
<dbReference type="EMBL" id="SNYF01000005">
    <property type="protein sequence ID" value="TDQ18573.1"/>
    <property type="molecule type" value="Genomic_DNA"/>
</dbReference>
<feature type="modified residue" description="Phosphohistidine" evidence="10">
    <location>
        <position position="187"/>
    </location>
</feature>
<evidence type="ECO:0000256" key="10">
    <source>
        <dbReference type="PROSITE-ProRule" id="PRU00110"/>
    </source>
</evidence>
<dbReference type="GO" id="GO:0005524">
    <property type="term" value="F:ATP binding"/>
    <property type="evidence" value="ECO:0007669"/>
    <property type="project" value="UniProtKB-KW"/>
</dbReference>
<evidence type="ECO:0000256" key="9">
    <source>
        <dbReference type="ARBA" id="ARBA00023136"/>
    </source>
</evidence>
<keyword evidence="15" id="KW-1185">Reference proteome</keyword>
<dbReference type="CDD" id="cd17546">
    <property type="entry name" value="REC_hyHK_CKI1_RcsC-like"/>
    <property type="match status" value="1"/>
</dbReference>
<dbReference type="InterPro" id="IPR036641">
    <property type="entry name" value="HPT_dom_sf"/>
</dbReference>
<evidence type="ECO:0000259" key="13">
    <source>
        <dbReference type="PROSITE" id="PS50894"/>
    </source>
</evidence>
<organism evidence="14 15">
    <name type="scientific">Algoriphagus boseongensis</name>
    <dbReference type="NCBI Taxonomy" id="1442587"/>
    <lineage>
        <taxon>Bacteria</taxon>
        <taxon>Pseudomonadati</taxon>
        <taxon>Bacteroidota</taxon>
        <taxon>Cytophagia</taxon>
        <taxon>Cytophagales</taxon>
        <taxon>Cyclobacteriaceae</taxon>
        <taxon>Algoriphagus</taxon>
    </lineage>
</organism>
<dbReference type="PROSITE" id="PS50110">
    <property type="entry name" value="RESPONSE_REGULATORY"/>
    <property type="match status" value="1"/>
</dbReference>
<dbReference type="GO" id="GO:0004672">
    <property type="term" value="F:protein kinase activity"/>
    <property type="evidence" value="ECO:0007669"/>
    <property type="project" value="UniProtKB-ARBA"/>
</dbReference>
<proteinExistence type="predicted"/>
<keyword evidence="4" id="KW-0812">Transmembrane</keyword>
<evidence type="ECO:0000256" key="11">
    <source>
        <dbReference type="PROSITE-ProRule" id="PRU00169"/>
    </source>
</evidence>
<feature type="modified residue" description="4-aspartylphosphate" evidence="11">
    <location>
        <position position="53"/>
    </location>
</feature>
<keyword evidence="6" id="KW-0067">ATP-binding</keyword>
<keyword evidence="8" id="KW-0902">Two-component regulatory system</keyword>
<evidence type="ECO:0000256" key="2">
    <source>
        <dbReference type="ARBA" id="ARBA00022475"/>
    </source>
</evidence>
<keyword evidence="2" id="KW-1003">Cell membrane</keyword>
<protein>
    <submittedName>
        <fullName evidence="14">Hpt domain-containing protein</fullName>
    </submittedName>
</protein>
<dbReference type="PANTHER" id="PTHR45339">
    <property type="entry name" value="HYBRID SIGNAL TRANSDUCTION HISTIDINE KINASE J"/>
    <property type="match status" value="1"/>
</dbReference>
<evidence type="ECO:0000256" key="1">
    <source>
        <dbReference type="ARBA" id="ARBA00004651"/>
    </source>
</evidence>
<dbReference type="InterPro" id="IPR008207">
    <property type="entry name" value="Sig_transdc_His_kin_Hpt_dom"/>
</dbReference>
<dbReference type="SMART" id="SM00448">
    <property type="entry name" value="REC"/>
    <property type="match status" value="1"/>
</dbReference>
<feature type="domain" description="Response regulatory" evidence="12">
    <location>
        <begin position="5"/>
        <end position="119"/>
    </location>
</feature>
<evidence type="ECO:0000256" key="3">
    <source>
        <dbReference type="ARBA" id="ARBA00022553"/>
    </source>
</evidence>
<dbReference type="OrthoDB" id="9796457at2"/>
<dbReference type="Pfam" id="PF00072">
    <property type="entry name" value="Response_reg"/>
    <property type="match status" value="1"/>
</dbReference>
<evidence type="ECO:0000256" key="7">
    <source>
        <dbReference type="ARBA" id="ARBA00022989"/>
    </source>
</evidence>
<dbReference type="RefSeq" id="WP_133552109.1">
    <property type="nucleotide sequence ID" value="NZ_SNYF01000005.1"/>
</dbReference>
<dbReference type="Gene3D" id="1.20.120.160">
    <property type="entry name" value="HPT domain"/>
    <property type="match status" value="1"/>
</dbReference>
<evidence type="ECO:0000313" key="14">
    <source>
        <dbReference type="EMBL" id="TDQ18573.1"/>
    </source>
</evidence>
<feature type="domain" description="HPt" evidence="13">
    <location>
        <begin position="147"/>
        <end position="241"/>
    </location>
</feature>
<keyword evidence="7" id="KW-1133">Transmembrane helix</keyword>
<dbReference type="Pfam" id="PF01627">
    <property type="entry name" value="Hpt"/>
    <property type="match status" value="1"/>
</dbReference>
<name>A0A4R6T8T2_9BACT</name>
<evidence type="ECO:0000256" key="8">
    <source>
        <dbReference type="ARBA" id="ARBA00023012"/>
    </source>
</evidence>
<evidence type="ECO:0000256" key="4">
    <source>
        <dbReference type="ARBA" id="ARBA00022692"/>
    </source>
</evidence>
<dbReference type="SUPFAM" id="SSF52172">
    <property type="entry name" value="CheY-like"/>
    <property type="match status" value="1"/>
</dbReference>
<reference evidence="14 15" key="1">
    <citation type="submission" date="2019-03" db="EMBL/GenBank/DDBJ databases">
        <title>Genomic Encyclopedia of Type Strains, Phase III (KMG-III): the genomes of soil and plant-associated and newly described type strains.</title>
        <authorList>
            <person name="Whitman W."/>
        </authorList>
    </citation>
    <scope>NUCLEOTIDE SEQUENCE [LARGE SCALE GENOMIC DNA]</scope>
    <source>
        <strain evidence="14 15">CECT 8446</strain>
    </source>
</reference>
<dbReference type="InterPro" id="IPR011006">
    <property type="entry name" value="CheY-like_superfamily"/>
</dbReference>
<dbReference type="Proteomes" id="UP000294535">
    <property type="component" value="Unassembled WGS sequence"/>
</dbReference>
<dbReference type="Gene3D" id="3.40.50.2300">
    <property type="match status" value="1"/>
</dbReference>
<keyword evidence="5" id="KW-0547">Nucleotide-binding</keyword>
<evidence type="ECO:0000256" key="5">
    <source>
        <dbReference type="ARBA" id="ARBA00022741"/>
    </source>
</evidence>
<evidence type="ECO:0000313" key="15">
    <source>
        <dbReference type="Proteomes" id="UP000294535"/>
    </source>
</evidence>
<dbReference type="InterPro" id="IPR001789">
    <property type="entry name" value="Sig_transdc_resp-reg_receiver"/>
</dbReference>
<comment type="caution">
    <text evidence="14">The sequence shown here is derived from an EMBL/GenBank/DDBJ whole genome shotgun (WGS) entry which is preliminary data.</text>
</comment>
<gene>
    <name evidence="14" type="ORF">DFQ04_0375</name>
</gene>
<dbReference type="PANTHER" id="PTHR45339:SF1">
    <property type="entry name" value="HYBRID SIGNAL TRANSDUCTION HISTIDINE KINASE J"/>
    <property type="match status" value="1"/>
</dbReference>
<sequence>MKSKKILIVDDNDLNRKLFENLLGQIYSFESAKNGREALTLAQSKAFDLILMDIQMPQMDGITAMKKIRMNPGHQCPIIAVTAFAEEDERSAFLSEGFDEFIIKPIRPREFLNTIQSVLQIKKENVIEETGENPSAILDKNILQQLFKYNSQATIKSVFEEFLNECSITEKFLENEQFDLALLENIHSLKGNSGTLGAQRIYQASQKVEEALRTNQMENWEELISTLKNEIKEFKGFLNLETIFEP</sequence>
<evidence type="ECO:0000256" key="6">
    <source>
        <dbReference type="ARBA" id="ARBA00022840"/>
    </source>
</evidence>